<gene>
    <name evidence="2" type="ORF">HW532_21285</name>
</gene>
<accession>A0A7S8C854</accession>
<protein>
    <recommendedName>
        <fullName evidence="4">Na+-dependent transporter</fullName>
    </recommendedName>
</protein>
<name>A0A7S8C854_9HYPH</name>
<dbReference type="RefSeq" id="WP_213162378.1">
    <property type="nucleotide sequence ID" value="NZ_CP058214.1"/>
</dbReference>
<keyword evidence="3" id="KW-1185">Reference proteome</keyword>
<evidence type="ECO:0008006" key="4">
    <source>
        <dbReference type="Google" id="ProtNLM"/>
    </source>
</evidence>
<organism evidence="2 3">
    <name type="scientific">Kaustia mangrovi</name>
    <dbReference type="NCBI Taxonomy" id="2593653"/>
    <lineage>
        <taxon>Bacteria</taxon>
        <taxon>Pseudomonadati</taxon>
        <taxon>Pseudomonadota</taxon>
        <taxon>Alphaproteobacteria</taxon>
        <taxon>Hyphomicrobiales</taxon>
        <taxon>Parvibaculaceae</taxon>
        <taxon>Kaustia</taxon>
    </lineage>
</organism>
<keyword evidence="1" id="KW-1133">Transmembrane helix</keyword>
<dbReference type="KEGG" id="kmn:HW532_21285"/>
<dbReference type="EMBL" id="CP058214">
    <property type="protein sequence ID" value="QPC45004.1"/>
    <property type="molecule type" value="Genomic_DNA"/>
</dbReference>
<dbReference type="AlphaFoldDB" id="A0A7S8C854"/>
<keyword evidence="1" id="KW-0812">Transmembrane</keyword>
<keyword evidence="1" id="KW-0472">Membrane</keyword>
<feature type="transmembrane region" description="Helical" evidence="1">
    <location>
        <begin position="15"/>
        <end position="38"/>
    </location>
</feature>
<evidence type="ECO:0000313" key="2">
    <source>
        <dbReference type="EMBL" id="QPC45004.1"/>
    </source>
</evidence>
<reference evidence="2 3" key="1">
    <citation type="submission" date="2020-06" db="EMBL/GenBank/DDBJ databases">
        <title>Genome sequence of 2 isolates from Red Sea Mangroves.</title>
        <authorList>
            <person name="Sefrji F."/>
            <person name="Michoud G."/>
            <person name="Merlino G."/>
            <person name="Daffonchio D."/>
        </authorList>
    </citation>
    <scope>NUCLEOTIDE SEQUENCE [LARGE SCALE GENOMIC DNA]</scope>
    <source>
        <strain evidence="2 3">R1DC25</strain>
    </source>
</reference>
<dbReference type="Proteomes" id="UP000593594">
    <property type="component" value="Chromosome"/>
</dbReference>
<evidence type="ECO:0000256" key="1">
    <source>
        <dbReference type="SAM" id="Phobius"/>
    </source>
</evidence>
<sequence length="118" mass="13108">MDGITAELLADPLHMMSLMALAFGLSLVANALTLALFWRFGRRHAATFGFSNGARNIAIVIGALGGQVPHETWLFFVSTQFPIYFLPMLLKPVYRRLVPDPAPVTYETRRSASRQSAR</sequence>
<proteinExistence type="predicted"/>
<evidence type="ECO:0000313" key="3">
    <source>
        <dbReference type="Proteomes" id="UP000593594"/>
    </source>
</evidence>